<sequence length="38" mass="4719">MMVFVFLYSIALDTGEPFLLRTCEKYLKKMWRHNHVYH</sequence>
<evidence type="ECO:0000313" key="2">
    <source>
        <dbReference type="Proteomes" id="UP000230607"/>
    </source>
</evidence>
<organism evidence="1 2">
    <name type="scientific">Candidatus Nitrosotalea okcheonensis</name>
    <dbReference type="NCBI Taxonomy" id="1903276"/>
    <lineage>
        <taxon>Archaea</taxon>
        <taxon>Nitrososphaerota</taxon>
        <taxon>Nitrososphaeria</taxon>
        <taxon>Nitrosotaleales</taxon>
        <taxon>Nitrosotaleaceae</taxon>
        <taxon>Nitrosotalea</taxon>
    </lineage>
</organism>
<name>A0A2H1FDJ6_9ARCH</name>
<accession>A0A2H1FDJ6</accession>
<proteinExistence type="predicted"/>
<dbReference type="Proteomes" id="UP000230607">
    <property type="component" value="Chromosome 1"/>
</dbReference>
<gene>
    <name evidence="1" type="ORF">NCS_10641</name>
</gene>
<reference evidence="2" key="1">
    <citation type="submission" date="2017-03" db="EMBL/GenBank/DDBJ databases">
        <authorList>
            <person name="Herbold C."/>
        </authorList>
    </citation>
    <scope>NUCLEOTIDE SEQUENCE [LARGE SCALE GENOMIC DNA]</scope>
</reference>
<evidence type="ECO:0000313" key="1">
    <source>
        <dbReference type="EMBL" id="SMH70834.1"/>
    </source>
</evidence>
<keyword evidence="2" id="KW-1185">Reference proteome</keyword>
<dbReference type="AlphaFoldDB" id="A0A2H1FDJ6"/>
<dbReference type="EMBL" id="LT841358">
    <property type="protein sequence ID" value="SMH70834.1"/>
    <property type="molecule type" value="Genomic_DNA"/>
</dbReference>
<protein>
    <submittedName>
        <fullName evidence="1">Uncharacterized protein</fullName>
    </submittedName>
</protein>